<feature type="compositionally biased region" description="Polar residues" evidence="1">
    <location>
        <begin position="16"/>
        <end position="26"/>
    </location>
</feature>
<dbReference type="EMBL" id="JADCNM010000007">
    <property type="protein sequence ID" value="KAG0475383.1"/>
    <property type="molecule type" value="Genomic_DNA"/>
</dbReference>
<dbReference type="Proteomes" id="UP000639772">
    <property type="component" value="Chromosome 7"/>
</dbReference>
<evidence type="ECO:0000256" key="1">
    <source>
        <dbReference type="SAM" id="MobiDB-lite"/>
    </source>
</evidence>
<feature type="compositionally biased region" description="Basic and acidic residues" evidence="1">
    <location>
        <begin position="1"/>
        <end position="14"/>
    </location>
</feature>
<comment type="caution">
    <text evidence="2">The sequence shown here is derived from an EMBL/GenBank/DDBJ whole genome shotgun (WGS) entry which is preliminary data.</text>
</comment>
<proteinExistence type="predicted"/>
<sequence>MGGKEPRGDYHEIKNGSFQPFSINGNSEERAIGERIRDRLEGFRAMGEGKIIGGCNKLWFSSFLQKEGN</sequence>
<evidence type="ECO:0000313" key="3">
    <source>
        <dbReference type="Proteomes" id="UP000639772"/>
    </source>
</evidence>
<organism evidence="2 3">
    <name type="scientific">Vanilla planifolia</name>
    <name type="common">Vanilla</name>
    <dbReference type="NCBI Taxonomy" id="51239"/>
    <lineage>
        <taxon>Eukaryota</taxon>
        <taxon>Viridiplantae</taxon>
        <taxon>Streptophyta</taxon>
        <taxon>Embryophyta</taxon>
        <taxon>Tracheophyta</taxon>
        <taxon>Spermatophyta</taxon>
        <taxon>Magnoliopsida</taxon>
        <taxon>Liliopsida</taxon>
        <taxon>Asparagales</taxon>
        <taxon>Orchidaceae</taxon>
        <taxon>Vanilloideae</taxon>
        <taxon>Vanilleae</taxon>
        <taxon>Vanilla</taxon>
    </lineage>
</organism>
<protein>
    <submittedName>
        <fullName evidence="2">Uncharacterized protein</fullName>
    </submittedName>
</protein>
<dbReference type="AlphaFoldDB" id="A0A835QVR9"/>
<name>A0A835QVR9_VANPL</name>
<reference evidence="2 3" key="1">
    <citation type="journal article" date="2020" name="Nat. Food">
        <title>A phased Vanilla planifolia genome enables genetic improvement of flavour and production.</title>
        <authorList>
            <person name="Hasing T."/>
            <person name="Tang H."/>
            <person name="Brym M."/>
            <person name="Khazi F."/>
            <person name="Huang T."/>
            <person name="Chambers A.H."/>
        </authorList>
    </citation>
    <scope>NUCLEOTIDE SEQUENCE [LARGE SCALE GENOMIC DNA]</scope>
    <source>
        <tissue evidence="2">Leaf</tissue>
    </source>
</reference>
<feature type="region of interest" description="Disordered" evidence="1">
    <location>
        <begin position="1"/>
        <end position="26"/>
    </location>
</feature>
<accession>A0A835QVR9</accession>
<evidence type="ECO:0000313" key="2">
    <source>
        <dbReference type="EMBL" id="KAG0475383.1"/>
    </source>
</evidence>
<gene>
    <name evidence="2" type="ORF">HPP92_015069</name>
</gene>